<organism evidence="2 3">
    <name type="scientific">Patella caerulea</name>
    <name type="common">Rayed Mediterranean limpet</name>
    <dbReference type="NCBI Taxonomy" id="87958"/>
    <lineage>
        <taxon>Eukaryota</taxon>
        <taxon>Metazoa</taxon>
        <taxon>Spiralia</taxon>
        <taxon>Lophotrochozoa</taxon>
        <taxon>Mollusca</taxon>
        <taxon>Gastropoda</taxon>
        <taxon>Patellogastropoda</taxon>
        <taxon>Patelloidea</taxon>
        <taxon>Patellidae</taxon>
        <taxon>Patella</taxon>
    </lineage>
</organism>
<dbReference type="Proteomes" id="UP001347796">
    <property type="component" value="Unassembled WGS sequence"/>
</dbReference>
<feature type="compositionally biased region" description="Low complexity" evidence="1">
    <location>
        <begin position="324"/>
        <end position="339"/>
    </location>
</feature>
<name>A0AAN8JSS1_PATCE</name>
<sequence length="442" mass="50839">MAYGGSQWSLKMEQDYRDAFLSETQHFMEDQRSLNQPPLYPGQDGRLHDPIPNTNNKKDKGEFMKQDGSLSQDARVNDPIPPRNEQQREGRYVRDDGATRARENCFNPSTIPRSLSFNGKSDGSWNTFSDKFVRFALSQPWGANSFQCMNYLCYCLSDKAADYFTNITRRYPEMNFQVTLEMMEKRFGGQDIPEAAHVEFQMATQGVKESISDWSDRVQQLALRAYSGFATESFIARQSVLKLVSGCNDPEAGRFVANLRLIDMEEAVERLQWYTHVNTVIPLKSNMNSTRGSGYPGADRQVGFPNPVETESFSQTFRHDDYESVGVRSRPSRSSMPRRLYQNPRSPRVNRTYYPELRSTSPFQVGFTDLPPTDMQTSMEYSHVYPYVRRTSPSPMRKQVKPPSLSVEQIPEKPKEESEIGQVKMEVSQLKDMIATLIFYFE</sequence>
<evidence type="ECO:0000313" key="3">
    <source>
        <dbReference type="Proteomes" id="UP001347796"/>
    </source>
</evidence>
<gene>
    <name evidence="2" type="ORF">SNE40_009732</name>
</gene>
<feature type="compositionally biased region" description="Basic and acidic residues" evidence="1">
    <location>
        <begin position="85"/>
        <end position="103"/>
    </location>
</feature>
<evidence type="ECO:0000256" key="1">
    <source>
        <dbReference type="SAM" id="MobiDB-lite"/>
    </source>
</evidence>
<feature type="region of interest" description="Disordered" evidence="1">
    <location>
        <begin position="27"/>
        <end position="103"/>
    </location>
</feature>
<evidence type="ECO:0008006" key="4">
    <source>
        <dbReference type="Google" id="ProtNLM"/>
    </source>
</evidence>
<protein>
    <recommendedName>
        <fullName evidence="4">Retrotransposon gag domain-containing protein</fullName>
    </recommendedName>
</protein>
<feature type="compositionally biased region" description="Basic and acidic residues" evidence="1">
    <location>
        <begin position="56"/>
        <end position="65"/>
    </location>
</feature>
<feature type="region of interest" description="Disordered" evidence="1">
    <location>
        <begin position="313"/>
        <end position="350"/>
    </location>
</feature>
<dbReference type="AlphaFoldDB" id="A0AAN8JSS1"/>
<proteinExistence type="predicted"/>
<comment type="caution">
    <text evidence="2">The sequence shown here is derived from an EMBL/GenBank/DDBJ whole genome shotgun (WGS) entry which is preliminary data.</text>
</comment>
<keyword evidence="3" id="KW-1185">Reference proteome</keyword>
<evidence type="ECO:0000313" key="2">
    <source>
        <dbReference type="EMBL" id="KAK6181956.1"/>
    </source>
</evidence>
<reference evidence="2 3" key="1">
    <citation type="submission" date="2024-01" db="EMBL/GenBank/DDBJ databases">
        <title>The genome of the rayed Mediterranean limpet Patella caerulea (Linnaeus, 1758).</title>
        <authorList>
            <person name="Anh-Thu Weber A."/>
            <person name="Halstead-Nussloch G."/>
        </authorList>
    </citation>
    <scope>NUCLEOTIDE SEQUENCE [LARGE SCALE GENOMIC DNA]</scope>
    <source>
        <strain evidence="2">AATW-2023a</strain>
        <tissue evidence="2">Whole specimen</tissue>
    </source>
</reference>
<dbReference type="EMBL" id="JAZGQO010000007">
    <property type="protein sequence ID" value="KAK6181956.1"/>
    <property type="molecule type" value="Genomic_DNA"/>
</dbReference>
<accession>A0AAN8JSS1</accession>